<dbReference type="Gene3D" id="3.40.50.10810">
    <property type="entry name" value="Tandem AAA-ATPase domain"/>
    <property type="match status" value="1"/>
</dbReference>
<evidence type="ECO:0000256" key="6">
    <source>
        <dbReference type="ARBA" id="ARBA00022840"/>
    </source>
</evidence>
<keyword evidence="4" id="KW-0378">Hydrolase</keyword>
<comment type="caution">
    <text evidence="12">The sequence shown here is derived from an EMBL/GenBank/DDBJ whole genome shotgun (WGS) entry which is preliminary data.</text>
</comment>
<dbReference type="SMART" id="SM00487">
    <property type="entry name" value="DEXDc"/>
    <property type="match status" value="1"/>
</dbReference>
<name>A0AAW1MH78_POPJA</name>
<evidence type="ECO:0000256" key="1">
    <source>
        <dbReference type="ARBA" id="ARBA00004123"/>
    </source>
</evidence>
<evidence type="ECO:0000313" key="13">
    <source>
        <dbReference type="Proteomes" id="UP001458880"/>
    </source>
</evidence>
<evidence type="ECO:0000259" key="11">
    <source>
        <dbReference type="PROSITE" id="PS51194"/>
    </source>
</evidence>
<dbReference type="GO" id="GO:0003677">
    <property type="term" value="F:DNA binding"/>
    <property type="evidence" value="ECO:0007669"/>
    <property type="project" value="UniProtKB-KW"/>
</dbReference>
<protein>
    <submittedName>
        <fullName evidence="12">SNF2-related domain</fullName>
    </submittedName>
</protein>
<gene>
    <name evidence="12" type="ORF">QE152_g6365</name>
</gene>
<comment type="similarity">
    <text evidence="2">Belongs to the SNF2/RAD54 helicase family.</text>
</comment>
<evidence type="ECO:0000256" key="4">
    <source>
        <dbReference type="ARBA" id="ARBA00022801"/>
    </source>
</evidence>
<dbReference type="CDD" id="cd18793">
    <property type="entry name" value="SF2_C_SNF"/>
    <property type="match status" value="1"/>
</dbReference>
<keyword evidence="8" id="KW-0539">Nucleus</keyword>
<feature type="compositionally biased region" description="Basic and acidic residues" evidence="9">
    <location>
        <begin position="380"/>
        <end position="400"/>
    </location>
</feature>
<sequence length="1451" mass="163720">MSSATIKSHCLQVYTYITLAAEEAQKEMSIIDGGIAPESVMDRLVATLEFSKGIVQQLTRYMEDVEADIKELEQEISKEQTKKAAPPKRSKLALKKEKDPEYTQDEFLEIYKIDMTEDLNVPFQGVSAVETSTSTLDKLDNDNQTLVSTDDLLTSSVDIDENEALNKIGCDTSEIDSDSGHSLFSTDTLILETKTDKQSENKKDEHDEKESEHESTASDNDDGDVPAPDGNSHNLIMKDCSVVLSDCETPEQDVDTPRDSENDDKEMRDIEYLINLENLDRKRKLDQDDVTPKKSKRHKSKSTKLKNSSDISNSDSSDDNTDIDSLSPTLLGEDDIPSIPSSEPKVVRTDADFMKLLLDCISDGSDLLEDSNDDSSSSTDIDKNHNKKKSEDTVVEKPEIAEIQEEETVSQDDLLQISNIEVEQPKKSKWRKDKLLTEKLTDGSTDDEKENNPELKKKPRRKRRLRRKSTAEPVNSHNIIVSSSETDVKNDSEVDNLSVEILSFSSDSASDIEFVKAFSTNCEDEESESGKVGRRNIRTVQSDALLAETTKQAQKEEEERRERLFSQSQLFQLSQVTEVEGLILDIDKETKDPLITVDKNITNRLKDHQKEGVRFMWNSCYENVESLRKPGSGTGCILAHCMGLGKSFQVTALINTLFSHEITKTKHVLIICPLSTVLNWENEFEICALICENKVKIDRYLITDGKTKQQRHRVVIDWYKNKGVLIVVGMVKQNNNGIALLKTSENSNVSSVPKKVVEALLDPGPDLVVCDEGHLIKNGNLNRSKAIAKIKTKRRIILTGTPMQNNLTEYYYMVDFVKPNLLGTKKEFSNRFINPIVNGGYDNSTDDDIKLMRKRSHVLHDYLKDTIQRYEISELEQYLPDKVDYVIFIQLSPLQIELYKTCLDLVNKVSTERKGYLQDYMKLRDIWTHPGILKLKQQNKGLHQNKRKEIDTIGVEPEIQEDPGTWWFSKCPNDVLTNIEYGSKMKVMVEIIKHSIRLGDKVIVFGSHLAELDMTECFLQENGWKKNESYLRMDGTVPPDARMACCNKFNYNKDNEIKIFLVSHQVGGLGLNLTAANRIILMDVNFNPAHDTQSIFRAYRFGQEKRCYVYRLVSIGTMEEVIYERSVTKLAVSLRVVDEHQISRHYKSNDLQKMYRFKIYTDEEKPIVKLPADEVLASILEKCKQIFKYHMHQDLLENRLEEQLNAEEQRLAWAEFRQEQEAGYQAQVAANNTRLQNLQNIPPNVSSTSTTTSSAATLTSSTNIASTTSHTNLQQKQHEEICPKIVFVNRPRLRSSNLQNFKPSASGLIASKAPSTMKQQSQPTTSQVILPLTTAQQQPINASGVLRVSTHPTSFMIPGLKIIPKPTVTALPVASQSNGVITAHKSLNNGHVNNKSPKFVTTTGTAVIPSTSGVTVSLIPSTSGVTVSRYPTRRTSLSSIRDGQSNIIEVD</sequence>
<keyword evidence="5" id="KW-0347">Helicase</keyword>
<comment type="subcellular location">
    <subcellularLocation>
        <location evidence="1">Nucleus</location>
    </subcellularLocation>
</comment>
<dbReference type="InterPro" id="IPR014001">
    <property type="entry name" value="Helicase_ATP-bd"/>
</dbReference>
<keyword evidence="7" id="KW-0238">DNA-binding</keyword>
<dbReference type="InterPro" id="IPR049730">
    <property type="entry name" value="SNF2/RAD54-like_C"/>
</dbReference>
<feature type="domain" description="Helicase ATP-binding" evidence="10">
    <location>
        <begin position="627"/>
        <end position="820"/>
    </location>
</feature>
<dbReference type="PROSITE" id="PS51194">
    <property type="entry name" value="HELICASE_CTER"/>
    <property type="match status" value="1"/>
</dbReference>
<dbReference type="InterPro" id="IPR000330">
    <property type="entry name" value="SNF2_N"/>
</dbReference>
<feature type="compositionally biased region" description="Basic residues" evidence="9">
    <location>
        <begin position="293"/>
        <end position="304"/>
    </location>
</feature>
<proteinExistence type="inferred from homology"/>
<feature type="compositionally biased region" description="Low complexity" evidence="9">
    <location>
        <begin position="305"/>
        <end position="315"/>
    </location>
</feature>
<dbReference type="GO" id="GO:0005634">
    <property type="term" value="C:nucleus"/>
    <property type="evidence" value="ECO:0007669"/>
    <property type="project" value="UniProtKB-SubCell"/>
</dbReference>
<feature type="region of interest" description="Disordered" evidence="9">
    <location>
        <begin position="364"/>
        <end position="475"/>
    </location>
</feature>
<evidence type="ECO:0000256" key="8">
    <source>
        <dbReference type="ARBA" id="ARBA00023242"/>
    </source>
</evidence>
<dbReference type="CDD" id="cd18007">
    <property type="entry name" value="DEXHc_ATRX-like"/>
    <property type="match status" value="1"/>
</dbReference>
<dbReference type="Proteomes" id="UP001458880">
    <property type="component" value="Unassembled WGS sequence"/>
</dbReference>
<dbReference type="InterPro" id="IPR038718">
    <property type="entry name" value="SNF2-like_sf"/>
</dbReference>
<dbReference type="SMART" id="SM00490">
    <property type="entry name" value="HELICc"/>
    <property type="match status" value="1"/>
</dbReference>
<evidence type="ECO:0000256" key="5">
    <source>
        <dbReference type="ARBA" id="ARBA00022806"/>
    </source>
</evidence>
<feature type="region of interest" description="Disordered" evidence="9">
    <location>
        <begin position="190"/>
        <end position="347"/>
    </location>
</feature>
<dbReference type="PANTHER" id="PTHR45797">
    <property type="entry name" value="RAD54-LIKE"/>
    <property type="match status" value="1"/>
</dbReference>
<feature type="compositionally biased region" description="Basic residues" evidence="9">
    <location>
        <begin position="457"/>
        <end position="468"/>
    </location>
</feature>
<evidence type="ECO:0000256" key="3">
    <source>
        <dbReference type="ARBA" id="ARBA00022741"/>
    </source>
</evidence>
<dbReference type="Pfam" id="PF00176">
    <property type="entry name" value="SNF2-rel_dom"/>
    <property type="match status" value="1"/>
</dbReference>
<dbReference type="SUPFAM" id="SSF52540">
    <property type="entry name" value="P-loop containing nucleoside triphosphate hydrolases"/>
    <property type="match status" value="2"/>
</dbReference>
<dbReference type="InterPro" id="IPR027417">
    <property type="entry name" value="P-loop_NTPase"/>
</dbReference>
<evidence type="ECO:0000256" key="7">
    <source>
        <dbReference type="ARBA" id="ARBA00023125"/>
    </source>
</evidence>
<dbReference type="GO" id="GO:0005524">
    <property type="term" value="F:ATP binding"/>
    <property type="evidence" value="ECO:0007669"/>
    <property type="project" value="UniProtKB-KW"/>
</dbReference>
<evidence type="ECO:0000313" key="12">
    <source>
        <dbReference type="EMBL" id="KAK9746132.1"/>
    </source>
</evidence>
<feature type="compositionally biased region" description="Basic and acidic residues" evidence="9">
    <location>
        <begin position="255"/>
        <end position="271"/>
    </location>
</feature>
<keyword evidence="13" id="KW-1185">Reference proteome</keyword>
<dbReference type="InterPro" id="IPR001650">
    <property type="entry name" value="Helicase_C-like"/>
</dbReference>
<feature type="compositionally biased region" description="Basic and acidic residues" evidence="9">
    <location>
        <begin position="193"/>
        <end position="216"/>
    </location>
</feature>
<dbReference type="EMBL" id="JASPKY010000042">
    <property type="protein sequence ID" value="KAK9746132.1"/>
    <property type="molecule type" value="Genomic_DNA"/>
</dbReference>
<keyword evidence="3" id="KW-0547">Nucleotide-binding</keyword>
<feature type="domain" description="Helicase C-terminal" evidence="11">
    <location>
        <begin position="990"/>
        <end position="1152"/>
    </location>
</feature>
<evidence type="ECO:0000256" key="9">
    <source>
        <dbReference type="SAM" id="MobiDB-lite"/>
    </source>
</evidence>
<dbReference type="PANTHER" id="PTHR45797:SF3">
    <property type="entry name" value="TRANSCRIPTIONAL REGULATOR ATRX HOMOLOG"/>
    <property type="match status" value="1"/>
</dbReference>
<dbReference type="Gene3D" id="3.40.50.300">
    <property type="entry name" value="P-loop containing nucleotide triphosphate hydrolases"/>
    <property type="match status" value="1"/>
</dbReference>
<dbReference type="PROSITE" id="PS51192">
    <property type="entry name" value="HELICASE_ATP_BIND_1"/>
    <property type="match status" value="1"/>
</dbReference>
<feature type="compositionally biased region" description="Basic and acidic residues" evidence="9">
    <location>
        <begin position="278"/>
        <end position="292"/>
    </location>
</feature>
<keyword evidence="6" id="KW-0067">ATP-binding</keyword>
<dbReference type="InterPro" id="IPR044574">
    <property type="entry name" value="ARIP4-like"/>
</dbReference>
<reference evidence="12 13" key="1">
    <citation type="journal article" date="2024" name="BMC Genomics">
        <title>De novo assembly and annotation of Popillia japonica's genome with initial clues to its potential as an invasive pest.</title>
        <authorList>
            <person name="Cucini C."/>
            <person name="Boschi S."/>
            <person name="Funari R."/>
            <person name="Cardaioli E."/>
            <person name="Iannotti N."/>
            <person name="Marturano G."/>
            <person name="Paoli F."/>
            <person name="Bruttini M."/>
            <person name="Carapelli A."/>
            <person name="Frati F."/>
            <person name="Nardi F."/>
        </authorList>
    </citation>
    <scope>NUCLEOTIDE SEQUENCE [LARGE SCALE GENOMIC DNA]</scope>
    <source>
        <strain evidence="12">DMR45628</strain>
    </source>
</reference>
<accession>A0AAW1MH78</accession>
<dbReference type="GO" id="GO:0016887">
    <property type="term" value="F:ATP hydrolysis activity"/>
    <property type="evidence" value="ECO:0007669"/>
    <property type="project" value="InterPro"/>
</dbReference>
<feature type="compositionally biased region" description="Polar residues" evidence="9">
    <location>
        <begin position="411"/>
        <end position="421"/>
    </location>
</feature>
<organism evidence="12 13">
    <name type="scientific">Popillia japonica</name>
    <name type="common">Japanese beetle</name>
    <dbReference type="NCBI Taxonomy" id="7064"/>
    <lineage>
        <taxon>Eukaryota</taxon>
        <taxon>Metazoa</taxon>
        <taxon>Ecdysozoa</taxon>
        <taxon>Arthropoda</taxon>
        <taxon>Hexapoda</taxon>
        <taxon>Insecta</taxon>
        <taxon>Pterygota</taxon>
        <taxon>Neoptera</taxon>
        <taxon>Endopterygota</taxon>
        <taxon>Coleoptera</taxon>
        <taxon>Polyphaga</taxon>
        <taxon>Scarabaeiformia</taxon>
        <taxon>Scarabaeidae</taxon>
        <taxon>Rutelinae</taxon>
        <taxon>Popillia</taxon>
    </lineage>
</organism>
<dbReference type="GO" id="GO:0004386">
    <property type="term" value="F:helicase activity"/>
    <property type="evidence" value="ECO:0007669"/>
    <property type="project" value="UniProtKB-KW"/>
</dbReference>
<evidence type="ECO:0000259" key="10">
    <source>
        <dbReference type="PROSITE" id="PS51192"/>
    </source>
</evidence>
<evidence type="ECO:0000256" key="2">
    <source>
        <dbReference type="ARBA" id="ARBA00007025"/>
    </source>
</evidence>
<dbReference type="Pfam" id="PF00271">
    <property type="entry name" value="Helicase_C"/>
    <property type="match status" value="1"/>
</dbReference>
<feature type="region of interest" description="Disordered" evidence="9">
    <location>
        <begin position="77"/>
        <end position="96"/>
    </location>
</feature>